<reference evidence="1 2" key="1">
    <citation type="submission" date="2024-07" db="EMBL/GenBank/DDBJ databases">
        <authorList>
            <person name="Akdeniz Z."/>
        </authorList>
    </citation>
    <scope>NUCLEOTIDE SEQUENCE [LARGE SCALE GENOMIC DNA]</scope>
</reference>
<organism evidence="1 2">
    <name type="scientific">Hexamita inflata</name>
    <dbReference type="NCBI Taxonomy" id="28002"/>
    <lineage>
        <taxon>Eukaryota</taxon>
        <taxon>Metamonada</taxon>
        <taxon>Diplomonadida</taxon>
        <taxon>Hexamitidae</taxon>
        <taxon>Hexamitinae</taxon>
        <taxon>Hexamita</taxon>
    </lineage>
</organism>
<name>A0ABP1HP08_9EUKA</name>
<proteinExistence type="predicted"/>
<evidence type="ECO:0000313" key="1">
    <source>
        <dbReference type="EMBL" id="CAL5997237.1"/>
    </source>
</evidence>
<dbReference type="Proteomes" id="UP001642409">
    <property type="component" value="Unassembled WGS sequence"/>
</dbReference>
<dbReference type="EMBL" id="CAXDID020000036">
    <property type="protein sequence ID" value="CAL5997237.1"/>
    <property type="molecule type" value="Genomic_DNA"/>
</dbReference>
<keyword evidence="2" id="KW-1185">Reference proteome</keyword>
<gene>
    <name evidence="1" type="ORF">HINF_LOCUS15147</name>
</gene>
<comment type="caution">
    <text evidence="1">The sequence shown here is derived from an EMBL/GenBank/DDBJ whole genome shotgun (WGS) entry which is preliminary data.</text>
</comment>
<protein>
    <submittedName>
        <fullName evidence="1">Uncharacterized protein</fullName>
    </submittedName>
</protein>
<sequence length="237" mass="27672">MQFVAKIPNFSQRNNSALINRFFSFNDKIYVHDFNFDQSTLYYLEGIEFVKCIDFNTSFDIHFINFCNLVNIWYQESDILKLDNELNTTSICEINVDDLIYVNAKGILIAFTSDFKSVKILNLLDQTVSVIPNSIYCNNQILNSPLVLGRCGLQLNEKLLQQLVGCEFISKQRQVFEEFINNQILTNTEYQCQIQQILHHNFDVLLITRCQQFKNRLAKLSRIQSIGLHNGINKDYQ</sequence>
<accession>A0ABP1HP08</accession>
<evidence type="ECO:0000313" key="2">
    <source>
        <dbReference type="Proteomes" id="UP001642409"/>
    </source>
</evidence>